<feature type="chain" id="PRO_5020762874" evidence="1">
    <location>
        <begin position="22"/>
        <end position="328"/>
    </location>
</feature>
<organism evidence="2 3">
    <name type="scientific">Shimia isoporae</name>
    <dbReference type="NCBI Taxonomy" id="647720"/>
    <lineage>
        <taxon>Bacteria</taxon>
        <taxon>Pseudomonadati</taxon>
        <taxon>Pseudomonadota</taxon>
        <taxon>Alphaproteobacteria</taxon>
        <taxon>Rhodobacterales</taxon>
        <taxon>Roseobacteraceae</taxon>
    </lineage>
</organism>
<evidence type="ECO:0000313" key="2">
    <source>
        <dbReference type="EMBL" id="TCK99269.1"/>
    </source>
</evidence>
<dbReference type="EMBL" id="SMGR01000005">
    <property type="protein sequence ID" value="TCK99269.1"/>
    <property type="molecule type" value="Genomic_DNA"/>
</dbReference>
<comment type="caution">
    <text evidence="2">The sequence shown here is derived from an EMBL/GenBank/DDBJ whole genome shotgun (WGS) entry which is preliminary data.</text>
</comment>
<accession>A0A4R1N244</accession>
<dbReference type="OrthoDB" id="7702485at2"/>
<gene>
    <name evidence="2" type="ORF">BXY66_3770</name>
</gene>
<evidence type="ECO:0000256" key="1">
    <source>
        <dbReference type="SAM" id="SignalP"/>
    </source>
</evidence>
<protein>
    <submittedName>
        <fullName evidence="2">Uncharacterized protein</fullName>
    </submittedName>
</protein>
<dbReference type="Proteomes" id="UP000295673">
    <property type="component" value="Unassembled WGS sequence"/>
</dbReference>
<keyword evidence="3" id="KW-1185">Reference proteome</keyword>
<feature type="signal peptide" evidence="1">
    <location>
        <begin position="1"/>
        <end position="21"/>
    </location>
</feature>
<evidence type="ECO:0000313" key="3">
    <source>
        <dbReference type="Proteomes" id="UP000295673"/>
    </source>
</evidence>
<proteinExistence type="predicted"/>
<reference evidence="2 3" key="1">
    <citation type="submission" date="2019-03" db="EMBL/GenBank/DDBJ databases">
        <title>Genomic Encyclopedia of Archaeal and Bacterial Type Strains, Phase II (KMG-II): from individual species to whole genera.</title>
        <authorList>
            <person name="Goeker M."/>
        </authorList>
    </citation>
    <scope>NUCLEOTIDE SEQUENCE [LARGE SCALE GENOMIC DNA]</scope>
    <source>
        <strain evidence="2 3">DSM 26433</strain>
    </source>
</reference>
<keyword evidence="1" id="KW-0732">Signal</keyword>
<dbReference type="AlphaFoldDB" id="A0A4R1N244"/>
<name>A0A4R1N244_9RHOB</name>
<sequence length="328" mass="36140">MKNLAKSICLATLLLATPALPCAFHGYTPVPTLVEKLIDSSDIVLARPSPQNLFRFTPVEVLRGEVLMDEIPHLVDSATRRRIANKPEDRVLFAKNALTGEWTRLAYIDGDMDDALREIMQRLPDWRDGELESRAAYFSTLLGHDNAALNTLALRELDLLDYGTFRALSLQIDAARLQSRLNILTELDLQPIRVLLLGLSDQQGMTDFFREGVRLHAKSDGPMIGAYGLALLEYQGAAAVEWIVQRQLAPQALPAQARSTLVAAMAIHHEVGAAETSVAIRDALARAVVVDRELASLVNLHFNLMLDETETKDLGLEVVLALTTVSSN</sequence>